<dbReference type="Proteomes" id="UP001597506">
    <property type="component" value="Unassembled WGS sequence"/>
</dbReference>
<keyword evidence="1" id="KW-1133">Transmembrane helix</keyword>
<evidence type="ECO:0000313" key="2">
    <source>
        <dbReference type="EMBL" id="MFD2680446.1"/>
    </source>
</evidence>
<dbReference type="RefSeq" id="WP_377933854.1">
    <property type="nucleotide sequence ID" value="NZ_JBHUMF010000015.1"/>
</dbReference>
<feature type="transmembrane region" description="Helical" evidence="1">
    <location>
        <begin position="7"/>
        <end position="33"/>
    </location>
</feature>
<accession>A0ABW5RQP9</accession>
<keyword evidence="3" id="KW-1185">Reference proteome</keyword>
<keyword evidence="1" id="KW-0812">Transmembrane</keyword>
<gene>
    <name evidence="2" type="ORF">ACFSUL_06725</name>
</gene>
<comment type="caution">
    <text evidence="2">The sequence shown here is derived from an EMBL/GenBank/DDBJ whole genome shotgun (WGS) entry which is preliminary data.</text>
</comment>
<evidence type="ECO:0000313" key="3">
    <source>
        <dbReference type="Proteomes" id="UP001597506"/>
    </source>
</evidence>
<reference evidence="3" key="1">
    <citation type="journal article" date="2019" name="Int. J. Syst. Evol. Microbiol.">
        <title>The Global Catalogue of Microorganisms (GCM) 10K type strain sequencing project: providing services to taxonomists for standard genome sequencing and annotation.</title>
        <authorList>
            <consortium name="The Broad Institute Genomics Platform"/>
            <consortium name="The Broad Institute Genome Sequencing Center for Infectious Disease"/>
            <person name="Wu L."/>
            <person name="Ma J."/>
        </authorList>
    </citation>
    <scope>NUCLEOTIDE SEQUENCE [LARGE SCALE GENOMIC DNA]</scope>
    <source>
        <strain evidence="3">KCTC 3913</strain>
    </source>
</reference>
<sequence>MKSWKKFFAFVGIFIVSNIVFTIISGIVMTYFYEPSFNKPSFNETSVVYRGVSALIATLSAITAILFAYKPFKKQSKS</sequence>
<organism evidence="2 3">
    <name type="scientific">Bacillus seohaeanensis</name>
    <dbReference type="NCBI Taxonomy" id="284580"/>
    <lineage>
        <taxon>Bacteria</taxon>
        <taxon>Bacillati</taxon>
        <taxon>Bacillota</taxon>
        <taxon>Bacilli</taxon>
        <taxon>Bacillales</taxon>
        <taxon>Bacillaceae</taxon>
        <taxon>Bacillus</taxon>
    </lineage>
</organism>
<name>A0ABW5RQP9_9BACI</name>
<dbReference type="EMBL" id="JBHUMF010000015">
    <property type="protein sequence ID" value="MFD2680446.1"/>
    <property type="molecule type" value="Genomic_DNA"/>
</dbReference>
<protein>
    <submittedName>
        <fullName evidence="2">Uncharacterized protein</fullName>
    </submittedName>
</protein>
<proteinExistence type="predicted"/>
<feature type="transmembrane region" description="Helical" evidence="1">
    <location>
        <begin position="48"/>
        <end position="69"/>
    </location>
</feature>
<evidence type="ECO:0000256" key="1">
    <source>
        <dbReference type="SAM" id="Phobius"/>
    </source>
</evidence>
<keyword evidence="1" id="KW-0472">Membrane</keyword>